<dbReference type="RefSeq" id="WP_013616052.1">
    <property type="nucleotide sequence ID" value="NC_015163.1"/>
</dbReference>
<evidence type="ECO:0000313" key="1">
    <source>
        <dbReference type="EMBL" id="ADY27808.1"/>
    </source>
</evidence>
<organism evidence="1 2">
    <name type="scientific">Deinococcus proteolyticus (strain ATCC 35074 / DSM 20540 / JCM 6276 / NBRC 101906 / NCIMB 13154 / VKM Ac-1939 / CCM 2703 / MRP)</name>
    <dbReference type="NCBI Taxonomy" id="693977"/>
    <lineage>
        <taxon>Bacteria</taxon>
        <taxon>Thermotogati</taxon>
        <taxon>Deinococcota</taxon>
        <taxon>Deinococci</taxon>
        <taxon>Deinococcales</taxon>
        <taxon>Deinococcaceae</taxon>
        <taxon>Deinococcus</taxon>
    </lineage>
</organism>
<gene>
    <name evidence="1" type="ordered locus">Deipr_2708</name>
</gene>
<protein>
    <submittedName>
        <fullName evidence="1">Uncharacterized protein</fullName>
    </submittedName>
</protein>
<geneLocation type="plasmid" evidence="1 2">
    <name>pDEIPR04</name>
</geneLocation>
<dbReference type="OrthoDB" id="78008at2"/>
<keyword evidence="2" id="KW-1185">Reference proteome</keyword>
<keyword evidence="1" id="KW-0614">Plasmid</keyword>
<dbReference type="Proteomes" id="UP000007718">
    <property type="component" value="Plasmid pDEIPR04"/>
</dbReference>
<reference evidence="1 2" key="2">
    <citation type="journal article" date="2012" name="Stand. Genomic Sci.">
        <title>Complete genome sequence of the orange-red pigmented, radioresistant Deinococcus proteolyticus type strain (MRP(T)).</title>
        <authorList>
            <person name="Copeland A."/>
            <person name="Zeytun A."/>
            <person name="Yassawong M."/>
            <person name="Nolan M."/>
            <person name="Lucas S."/>
            <person name="Hammon N."/>
            <person name="Deshpande S."/>
            <person name="Cheng J.F."/>
            <person name="Han C."/>
            <person name="Tapia R."/>
            <person name="Goodwin L.A."/>
            <person name="Pitluck S."/>
            <person name="Mavromatis K."/>
            <person name="Liolios K."/>
            <person name="Pagani I."/>
            <person name="Ivanova N."/>
            <person name="Mikhailova N."/>
            <person name="Pati A."/>
            <person name="Chen A."/>
            <person name="Palaniappan K."/>
            <person name="Land M."/>
            <person name="Hauser L."/>
            <person name="Jeffries C.D."/>
            <person name="Brambilla E.M."/>
            <person name="Rohde M."/>
            <person name="Sikorski J."/>
            <person name="Pukall R."/>
            <person name="Goker M."/>
            <person name="Detter J.C."/>
            <person name="Woyke T."/>
            <person name="Bristow J."/>
            <person name="Eisen J.A."/>
            <person name="Markowitz V."/>
            <person name="Hugenholtz P."/>
            <person name="Kyrpides N.C."/>
            <person name="Klenk H.P."/>
            <person name="Lapidus A."/>
        </authorList>
    </citation>
    <scope>NUCLEOTIDE SEQUENCE [LARGE SCALE GENOMIC DNA]</scope>
    <source>
        <strain evidence="2">ATCC 35074 / DSM 20540 / JCM 6276 / NBRC 101906 / NCIMB 13154 / VKM Ac-1939 / CCM 2703 / MRP</strain>
        <plasmid evidence="2">Plasmid pDEIPR04</plasmid>
    </source>
</reference>
<dbReference type="EMBL" id="CP002540">
    <property type="protein sequence ID" value="ADY27808.1"/>
    <property type="molecule type" value="Genomic_DNA"/>
</dbReference>
<dbReference type="KEGG" id="dpt:Deipr_2708"/>
<dbReference type="AlphaFoldDB" id="F0RR99"/>
<reference evidence="2" key="1">
    <citation type="submission" date="2011-02" db="EMBL/GenBank/DDBJ databases">
        <title>The complete sequence of plasmid4 of Deinococcus proteolyticus DSM 20540.</title>
        <authorList>
            <consortium name="US DOE Joint Genome Institute (JGI-PGF)"/>
            <person name="Lucas S."/>
            <person name="Copeland A."/>
            <person name="Lapidus A."/>
            <person name="Bruce D."/>
            <person name="Goodwin L."/>
            <person name="Pitluck S."/>
            <person name="Kyrpides N."/>
            <person name="Mavromatis K."/>
            <person name="Pagani I."/>
            <person name="Ivanova N."/>
            <person name="Ovchinnikova G."/>
            <person name="Zeytun A."/>
            <person name="Detter J.C."/>
            <person name="Han C."/>
            <person name="Land M."/>
            <person name="Hauser L."/>
            <person name="Markowitz V."/>
            <person name="Cheng J.-F."/>
            <person name="Hugenholtz P."/>
            <person name="Woyke T."/>
            <person name="Wu D."/>
            <person name="Pukall R."/>
            <person name="Steenblock K."/>
            <person name="Brambilla E."/>
            <person name="Klenk H.-P."/>
            <person name="Eisen J.A."/>
        </authorList>
    </citation>
    <scope>NUCLEOTIDE SEQUENCE [LARGE SCALE GENOMIC DNA]</scope>
    <source>
        <strain evidence="2">ATCC 35074 / DSM 20540 / JCM 6276 / NBRC 101906 / NCIMB 13154 / VKM Ac-1939 / CCM 2703 / MRP</strain>
        <plasmid evidence="2">Plasmid pDEIPR04</plasmid>
    </source>
</reference>
<name>F0RR99_DEIPM</name>
<dbReference type="HOGENOM" id="CLU_1445471_0_0_0"/>
<evidence type="ECO:0000313" key="2">
    <source>
        <dbReference type="Proteomes" id="UP000007718"/>
    </source>
</evidence>
<proteinExistence type="predicted"/>
<sequence>MKSKHAETYSVPAPMCISERRYDCDYADDAPEPDYGHLFVKEGPSMSNPLPGPAARAAADWWAQFLSAPGPGQPDPTRDVPGLTGALIQSACSHTRYTPAQVRAFAAELAAIFQAQLDAGGRASAWTEYGPDEVLTYAARQAGFELDPLALPAKSFTLLQAGSGLVVTRLGPGGTPQILVPHVEAAS</sequence>
<accession>F0RR99</accession>